<feature type="region of interest" description="Disordered" evidence="1">
    <location>
        <begin position="1"/>
        <end position="33"/>
    </location>
</feature>
<gene>
    <name evidence="2" type="ORF">N7450_011608</name>
</gene>
<evidence type="ECO:0000256" key="1">
    <source>
        <dbReference type="SAM" id="MobiDB-lite"/>
    </source>
</evidence>
<feature type="region of interest" description="Disordered" evidence="1">
    <location>
        <begin position="46"/>
        <end position="69"/>
    </location>
</feature>
<name>A0AAD6GN51_9EURO</name>
<evidence type="ECO:0000313" key="3">
    <source>
        <dbReference type="Proteomes" id="UP001216150"/>
    </source>
</evidence>
<organism evidence="2 3">
    <name type="scientific">Penicillium hetheringtonii</name>
    <dbReference type="NCBI Taxonomy" id="911720"/>
    <lineage>
        <taxon>Eukaryota</taxon>
        <taxon>Fungi</taxon>
        <taxon>Dikarya</taxon>
        <taxon>Ascomycota</taxon>
        <taxon>Pezizomycotina</taxon>
        <taxon>Eurotiomycetes</taxon>
        <taxon>Eurotiomycetidae</taxon>
        <taxon>Eurotiales</taxon>
        <taxon>Aspergillaceae</taxon>
        <taxon>Penicillium</taxon>
    </lineage>
</organism>
<reference evidence="2 3" key="1">
    <citation type="journal article" date="2023" name="IMA Fungus">
        <title>Comparative genomic study of the Penicillium genus elucidates a diverse pangenome and 15 lateral gene transfer events.</title>
        <authorList>
            <person name="Petersen C."/>
            <person name="Sorensen T."/>
            <person name="Nielsen M.R."/>
            <person name="Sondergaard T.E."/>
            <person name="Sorensen J.L."/>
            <person name="Fitzpatrick D.A."/>
            <person name="Frisvad J.C."/>
            <person name="Nielsen K.L."/>
        </authorList>
    </citation>
    <scope>NUCLEOTIDE SEQUENCE [LARGE SCALE GENOMIC DNA]</scope>
    <source>
        <strain evidence="2 3">IBT 29057</strain>
    </source>
</reference>
<dbReference type="AlphaFoldDB" id="A0AAD6GN51"/>
<sequence length="86" mass="9655">MAEKEGSTAENITQPIMHGNEIPKEERQRNSQRNILDLAFILHPSHQIATSDQTQKQSPSSSDDQISFSRQACKVLGISQDTMNQM</sequence>
<comment type="caution">
    <text evidence="2">The sequence shown here is derived from an EMBL/GenBank/DDBJ whole genome shotgun (WGS) entry which is preliminary data.</text>
</comment>
<proteinExistence type="predicted"/>
<accession>A0AAD6GN51</accession>
<feature type="compositionally biased region" description="Low complexity" evidence="1">
    <location>
        <begin position="51"/>
        <end position="69"/>
    </location>
</feature>
<evidence type="ECO:0000313" key="2">
    <source>
        <dbReference type="EMBL" id="KAJ5569122.1"/>
    </source>
</evidence>
<protein>
    <submittedName>
        <fullName evidence="2">Uncharacterized protein</fullName>
    </submittedName>
</protein>
<dbReference type="Proteomes" id="UP001216150">
    <property type="component" value="Unassembled WGS sequence"/>
</dbReference>
<keyword evidence="3" id="KW-1185">Reference proteome</keyword>
<dbReference type="EMBL" id="JAQJAC010000010">
    <property type="protein sequence ID" value="KAJ5569122.1"/>
    <property type="molecule type" value="Genomic_DNA"/>
</dbReference>